<accession>A0A9D0YSA7</accession>
<feature type="transmembrane region" description="Helical" evidence="7">
    <location>
        <begin position="12"/>
        <end position="34"/>
    </location>
</feature>
<protein>
    <submittedName>
        <fullName evidence="9">LTA synthase family protein</fullName>
    </submittedName>
</protein>
<evidence type="ECO:0000256" key="1">
    <source>
        <dbReference type="ARBA" id="ARBA00004651"/>
    </source>
</evidence>
<dbReference type="AlphaFoldDB" id="A0A9D0YSA7"/>
<comment type="pathway">
    <text evidence="2">Cell wall biogenesis; lipoteichoic acid biosynthesis.</text>
</comment>
<evidence type="ECO:0000256" key="4">
    <source>
        <dbReference type="ARBA" id="ARBA00022692"/>
    </source>
</evidence>
<feature type="transmembrane region" description="Helical" evidence="7">
    <location>
        <begin position="151"/>
        <end position="169"/>
    </location>
</feature>
<sequence length="609" mass="68987">MEWKEMDKKRRGILLTVMLLTPVTAFYLMQLIMGTKFVDVKLMAVAANGLWLAGVYWLLCSFTGYPVMSSLVVHLLSALWGMANYFVNLFRGTPILPWDFSALETAAAVSGSYKLSLTKDMYLWLGVLLVAAILLRKYLTWGKFRPTGKTIMPRVAGVVAGLSLMFIFAQPAVLEEMKVGAYTWQQMVGYCTDGALSAFFDNTKYMEVEQPTNATIDDVKYVLSQVEDAQGEGLTFHVEGPADQQGGTQTGEKYNVIAIMNESWADFESYGNLSLSESVMDYIKSLDNAVFGHAYSSVFGAGTSACEFEFLTGNSMAFLPSGSAPYQQYITQETPSMASLLGDLGYRTLAFHPGEVKSWNRDKAYPLLGFDEMKFRQDLDVPELIEHAYPSDYTDFQQIIWEFEHKEAGEPLFLFNVTYQNHGGYDQPDYPTEVTLTDCPGQYPRAEQYLTLANKTDEYFKELVDYFSTYEEPTIIVMFGDHPPSLEQEFLDKAYGVAQADMTMEQYMAKFQVPFVIWSNRPLEAEDAPQETSLNFLGQYLLEYAGIETDLYGKFLQEVEEQLPVFTSVGYIDTQGKAYSHWETTQYEQLLKDYQLLQYDRLFGISDVT</sequence>
<keyword evidence="5 7" id="KW-1133">Transmembrane helix</keyword>
<keyword evidence="3" id="KW-1003">Cell membrane</keyword>
<dbReference type="SUPFAM" id="SSF53649">
    <property type="entry name" value="Alkaline phosphatase-like"/>
    <property type="match status" value="1"/>
</dbReference>
<reference evidence="9" key="1">
    <citation type="submission" date="2020-10" db="EMBL/GenBank/DDBJ databases">
        <authorList>
            <person name="Gilroy R."/>
        </authorList>
    </citation>
    <scope>NUCLEOTIDE SEQUENCE</scope>
    <source>
        <strain evidence="9">ChiGjej2B2-12916</strain>
    </source>
</reference>
<comment type="caution">
    <text evidence="9">The sequence shown here is derived from an EMBL/GenBank/DDBJ whole genome shotgun (WGS) entry which is preliminary data.</text>
</comment>
<dbReference type="GO" id="GO:0005886">
    <property type="term" value="C:plasma membrane"/>
    <property type="evidence" value="ECO:0007669"/>
    <property type="project" value="UniProtKB-SubCell"/>
</dbReference>
<comment type="subcellular location">
    <subcellularLocation>
        <location evidence="1">Cell membrane</location>
        <topology evidence="1">Multi-pass membrane protein</topology>
    </subcellularLocation>
</comment>
<evidence type="ECO:0000256" key="3">
    <source>
        <dbReference type="ARBA" id="ARBA00022475"/>
    </source>
</evidence>
<dbReference type="PANTHER" id="PTHR47371">
    <property type="entry name" value="LIPOTEICHOIC ACID SYNTHASE"/>
    <property type="match status" value="1"/>
</dbReference>
<dbReference type="Gene3D" id="3.40.720.10">
    <property type="entry name" value="Alkaline Phosphatase, subunit A"/>
    <property type="match status" value="1"/>
</dbReference>
<evidence type="ECO:0000313" key="10">
    <source>
        <dbReference type="Proteomes" id="UP000886879"/>
    </source>
</evidence>
<evidence type="ECO:0000256" key="5">
    <source>
        <dbReference type="ARBA" id="ARBA00022989"/>
    </source>
</evidence>
<dbReference type="EMBL" id="DVFO01000058">
    <property type="protein sequence ID" value="HIQ61124.1"/>
    <property type="molecule type" value="Genomic_DNA"/>
</dbReference>
<organism evidence="9 10">
    <name type="scientific">Candidatus Enterenecus faecium</name>
    <dbReference type="NCBI Taxonomy" id="2840780"/>
    <lineage>
        <taxon>Bacteria</taxon>
        <taxon>Bacillati</taxon>
        <taxon>Bacillota</taxon>
        <taxon>Clostridia</taxon>
        <taxon>Eubacteriales</taxon>
        <taxon>Candidatus Enterenecus</taxon>
    </lineage>
</organism>
<dbReference type="InterPro" id="IPR050448">
    <property type="entry name" value="OpgB/LTA_synthase_biosynth"/>
</dbReference>
<evidence type="ECO:0000259" key="8">
    <source>
        <dbReference type="Pfam" id="PF00884"/>
    </source>
</evidence>
<evidence type="ECO:0000256" key="2">
    <source>
        <dbReference type="ARBA" id="ARBA00004936"/>
    </source>
</evidence>
<dbReference type="Pfam" id="PF00884">
    <property type="entry name" value="Sulfatase"/>
    <property type="match status" value="1"/>
</dbReference>
<name>A0A9D0YSA7_9FIRM</name>
<keyword evidence="4 7" id="KW-0812">Transmembrane</keyword>
<feature type="transmembrane region" description="Helical" evidence="7">
    <location>
        <begin position="71"/>
        <end position="90"/>
    </location>
</feature>
<feature type="transmembrane region" description="Helical" evidence="7">
    <location>
        <begin position="40"/>
        <end position="59"/>
    </location>
</feature>
<evidence type="ECO:0000313" key="9">
    <source>
        <dbReference type="EMBL" id="HIQ61124.1"/>
    </source>
</evidence>
<gene>
    <name evidence="9" type="ORF">IAD31_05965</name>
</gene>
<dbReference type="Proteomes" id="UP000886879">
    <property type="component" value="Unassembled WGS sequence"/>
</dbReference>
<dbReference type="InterPro" id="IPR017850">
    <property type="entry name" value="Alkaline_phosphatase_core_sf"/>
</dbReference>
<keyword evidence="6 7" id="KW-0472">Membrane</keyword>
<evidence type="ECO:0000256" key="7">
    <source>
        <dbReference type="SAM" id="Phobius"/>
    </source>
</evidence>
<reference evidence="9" key="2">
    <citation type="journal article" date="2021" name="PeerJ">
        <title>Extensive microbial diversity within the chicken gut microbiome revealed by metagenomics and culture.</title>
        <authorList>
            <person name="Gilroy R."/>
            <person name="Ravi A."/>
            <person name="Getino M."/>
            <person name="Pursley I."/>
            <person name="Horton D.L."/>
            <person name="Alikhan N.F."/>
            <person name="Baker D."/>
            <person name="Gharbi K."/>
            <person name="Hall N."/>
            <person name="Watson M."/>
            <person name="Adriaenssens E.M."/>
            <person name="Foster-Nyarko E."/>
            <person name="Jarju S."/>
            <person name="Secka A."/>
            <person name="Antonio M."/>
            <person name="Oren A."/>
            <person name="Chaudhuri R.R."/>
            <person name="La Ragione R."/>
            <person name="Hildebrand F."/>
            <person name="Pallen M.J."/>
        </authorList>
    </citation>
    <scope>NUCLEOTIDE SEQUENCE</scope>
    <source>
        <strain evidence="9">ChiGjej2B2-12916</strain>
    </source>
</reference>
<dbReference type="CDD" id="cd16015">
    <property type="entry name" value="LTA_synthase"/>
    <property type="match status" value="1"/>
</dbReference>
<evidence type="ECO:0000256" key="6">
    <source>
        <dbReference type="ARBA" id="ARBA00023136"/>
    </source>
</evidence>
<feature type="domain" description="Sulfatase N-terminal" evidence="8">
    <location>
        <begin position="255"/>
        <end position="547"/>
    </location>
</feature>
<dbReference type="PANTHER" id="PTHR47371:SF3">
    <property type="entry name" value="PHOSPHOGLYCEROL TRANSFERASE I"/>
    <property type="match status" value="1"/>
</dbReference>
<feature type="transmembrane region" description="Helical" evidence="7">
    <location>
        <begin position="121"/>
        <end position="139"/>
    </location>
</feature>
<proteinExistence type="predicted"/>
<dbReference type="InterPro" id="IPR000917">
    <property type="entry name" value="Sulfatase_N"/>
</dbReference>